<reference evidence="4" key="1">
    <citation type="submission" date="2025-08" db="UniProtKB">
        <authorList>
            <consortium name="Ensembl"/>
        </authorList>
    </citation>
    <scope>IDENTIFICATION</scope>
</reference>
<dbReference type="AlphaFoldDB" id="A0A8D2AQZ2"/>
<dbReference type="InterPro" id="IPR015943">
    <property type="entry name" value="WD40/YVTN_repeat-like_dom_sf"/>
</dbReference>
<evidence type="ECO:0000313" key="4">
    <source>
        <dbReference type="Ensembl" id="ENSSVLP00005001764.1"/>
    </source>
</evidence>
<evidence type="ECO:0000313" key="5">
    <source>
        <dbReference type="Proteomes" id="UP000694564"/>
    </source>
</evidence>
<name>A0A8D2AQZ2_SCIVU</name>
<dbReference type="InterPro" id="IPR022052">
    <property type="entry name" value="Histone-bd_RBBP4-like_N"/>
</dbReference>
<dbReference type="Ensembl" id="ENSSVLT00005001949.1">
    <property type="protein sequence ID" value="ENSSVLP00005001764.1"/>
    <property type="gene ID" value="ENSSVLG00005001460.1"/>
</dbReference>
<reference evidence="4" key="2">
    <citation type="submission" date="2025-09" db="UniProtKB">
        <authorList>
            <consortium name="Ensembl"/>
        </authorList>
    </citation>
    <scope>IDENTIFICATION</scope>
</reference>
<evidence type="ECO:0000259" key="3">
    <source>
        <dbReference type="Pfam" id="PF12265"/>
    </source>
</evidence>
<dbReference type="OrthoDB" id="427795at2759"/>
<protein>
    <recommendedName>
        <fullName evidence="3">Histone-binding protein RBBP4-like N-terminal domain-containing protein</fullName>
    </recommendedName>
</protein>
<dbReference type="Gene3D" id="2.130.10.10">
    <property type="entry name" value="YVTN repeat-like/Quinoprotein amine dehydrogenase"/>
    <property type="match status" value="1"/>
</dbReference>
<dbReference type="Proteomes" id="UP000694564">
    <property type="component" value="Chromosome 3"/>
</dbReference>
<accession>A0A8D2AQZ2</accession>
<dbReference type="InterPro" id="IPR050459">
    <property type="entry name" value="WD_repeat_RBAP46/RBAP48/MSI1"/>
</dbReference>
<keyword evidence="1" id="KW-0853">WD repeat</keyword>
<sequence>MANKEAAFNDVVEEHVINKEYKIWKKNTPFLYDLVMTHALEWPGLTAQPFWRVQPRLESPWTSEGRVWAFLEPKSQWALT</sequence>
<organism evidence="4 5">
    <name type="scientific">Sciurus vulgaris</name>
    <name type="common">Eurasian red squirrel</name>
    <dbReference type="NCBI Taxonomy" id="55149"/>
    <lineage>
        <taxon>Eukaryota</taxon>
        <taxon>Metazoa</taxon>
        <taxon>Chordata</taxon>
        <taxon>Craniata</taxon>
        <taxon>Vertebrata</taxon>
        <taxon>Euteleostomi</taxon>
        <taxon>Mammalia</taxon>
        <taxon>Eutheria</taxon>
        <taxon>Euarchontoglires</taxon>
        <taxon>Glires</taxon>
        <taxon>Rodentia</taxon>
        <taxon>Sciuromorpha</taxon>
        <taxon>Sciuridae</taxon>
        <taxon>Sciurinae</taxon>
        <taxon>Sciurini</taxon>
        <taxon>Sciurus</taxon>
    </lineage>
</organism>
<feature type="domain" description="Histone-binding protein RBBP4-like N-terminal" evidence="3">
    <location>
        <begin position="19"/>
        <end position="50"/>
    </location>
</feature>
<keyword evidence="5" id="KW-1185">Reference proteome</keyword>
<dbReference type="GeneTree" id="ENSGT00940000153375"/>
<evidence type="ECO:0000256" key="1">
    <source>
        <dbReference type="ARBA" id="ARBA00022574"/>
    </source>
</evidence>
<dbReference type="PANTHER" id="PTHR22850">
    <property type="entry name" value="WD40 REPEAT FAMILY"/>
    <property type="match status" value="1"/>
</dbReference>
<evidence type="ECO:0000256" key="2">
    <source>
        <dbReference type="ARBA" id="ARBA00022737"/>
    </source>
</evidence>
<dbReference type="Pfam" id="PF12265">
    <property type="entry name" value="CAF1C_H4-bd"/>
    <property type="match status" value="1"/>
</dbReference>
<keyword evidence="2" id="KW-0677">Repeat</keyword>
<proteinExistence type="predicted"/>